<dbReference type="AlphaFoldDB" id="A0A379DJU4"/>
<dbReference type="PANTHER" id="PTHR44943:SF8">
    <property type="entry name" value="TPR REPEAT-CONTAINING PROTEIN MJ0263"/>
    <property type="match status" value="1"/>
</dbReference>
<evidence type="ECO:0000259" key="6">
    <source>
        <dbReference type="Pfam" id="PF08239"/>
    </source>
</evidence>
<dbReference type="Gene3D" id="2.30.30.40">
    <property type="entry name" value="SH3 Domains"/>
    <property type="match status" value="1"/>
</dbReference>
<feature type="region of interest" description="Disordered" evidence="4">
    <location>
        <begin position="38"/>
        <end position="60"/>
    </location>
</feature>
<feature type="domain" description="SH3b" evidence="6">
    <location>
        <begin position="234"/>
        <end position="284"/>
    </location>
</feature>
<keyword evidence="5" id="KW-1133">Transmembrane helix</keyword>
<evidence type="ECO:0000256" key="5">
    <source>
        <dbReference type="SAM" id="Phobius"/>
    </source>
</evidence>
<accession>A0A379DJU4</accession>
<evidence type="ECO:0000256" key="4">
    <source>
        <dbReference type="SAM" id="MobiDB-lite"/>
    </source>
</evidence>
<dbReference type="EMBL" id="UGTI01000001">
    <property type="protein sequence ID" value="SUB78606.1"/>
    <property type="molecule type" value="Genomic_DNA"/>
</dbReference>
<dbReference type="Proteomes" id="UP000254263">
    <property type="component" value="Unassembled WGS sequence"/>
</dbReference>
<dbReference type="InterPro" id="IPR011990">
    <property type="entry name" value="TPR-like_helical_dom_sf"/>
</dbReference>
<feature type="transmembrane region" description="Helical" evidence="5">
    <location>
        <begin position="6"/>
        <end position="25"/>
    </location>
</feature>
<evidence type="ECO:0000313" key="7">
    <source>
        <dbReference type="EMBL" id="SUB78606.1"/>
    </source>
</evidence>
<dbReference type="Pfam" id="PF00515">
    <property type="entry name" value="TPR_1"/>
    <property type="match status" value="1"/>
</dbReference>
<dbReference type="RefSeq" id="WP_018359992.1">
    <property type="nucleotide sequence ID" value="NZ_UGTI01000001.1"/>
</dbReference>
<name>A0A379DJU4_9PORP</name>
<dbReference type="Gene3D" id="1.25.40.10">
    <property type="entry name" value="Tetratricopeptide repeat domain"/>
    <property type="match status" value="1"/>
</dbReference>
<dbReference type="Pfam" id="PF08239">
    <property type="entry name" value="SH3_3"/>
    <property type="match status" value="1"/>
</dbReference>
<reference evidence="7 8" key="1">
    <citation type="submission" date="2018-06" db="EMBL/GenBank/DDBJ databases">
        <authorList>
            <consortium name="Pathogen Informatics"/>
            <person name="Doyle S."/>
        </authorList>
    </citation>
    <scope>NUCLEOTIDE SEQUENCE [LARGE SCALE GENOMIC DNA]</scope>
    <source>
        <strain evidence="7 8">NCTC13100</strain>
    </source>
</reference>
<dbReference type="SMART" id="SM00028">
    <property type="entry name" value="TPR"/>
    <property type="match status" value="1"/>
</dbReference>
<keyword evidence="1" id="KW-0677">Repeat</keyword>
<evidence type="ECO:0000313" key="8">
    <source>
        <dbReference type="Proteomes" id="UP000254263"/>
    </source>
</evidence>
<gene>
    <name evidence="7" type="ORF">NCTC13100_01788</name>
</gene>
<organism evidence="7 8">
    <name type="scientific">Porphyromonas macacae</name>
    <dbReference type="NCBI Taxonomy" id="28115"/>
    <lineage>
        <taxon>Bacteria</taxon>
        <taxon>Pseudomonadati</taxon>
        <taxon>Bacteroidota</taxon>
        <taxon>Bacteroidia</taxon>
        <taxon>Bacteroidales</taxon>
        <taxon>Porphyromonadaceae</taxon>
        <taxon>Porphyromonas</taxon>
    </lineage>
</organism>
<feature type="repeat" description="TPR" evidence="3">
    <location>
        <begin position="91"/>
        <end position="124"/>
    </location>
</feature>
<sequence>MKLYNLLFRILILFIGFSIFSIFSLKLKAENNSYNGQDSVLQKPVDSDKPAEAESSSLHSAQDPLELYNKKNYEEAAAIYEQRINDDEKYSGYYYNLGNCYYKQNLFGKAILNYERALRLDPLDQDIRKNLRMAQLKTVDKVANTSTWVDEAWHMVSFSFSLTVINIIAFFFFCVLLASVVTIFVSRTARMKKTGISIGFAALIITILFNLMAYHQKKYFNEGKNEAIVIEREVAVRSTPDQSGTLLFNLHEGTKVKITGTPISGWYPISVGADKEGWLAENTVEKILKNSNKTND</sequence>
<keyword evidence="5" id="KW-0472">Membrane</keyword>
<feature type="transmembrane region" description="Helical" evidence="5">
    <location>
        <begin position="164"/>
        <end position="184"/>
    </location>
</feature>
<protein>
    <submittedName>
        <fullName evidence="7">Predicted O-linked N-acetylglucosamine transferase, SPINDLY family</fullName>
    </submittedName>
</protein>
<dbReference type="PROSITE" id="PS50293">
    <property type="entry name" value="TPR_REGION"/>
    <property type="match status" value="1"/>
</dbReference>
<dbReference type="GO" id="GO:0016740">
    <property type="term" value="F:transferase activity"/>
    <property type="evidence" value="ECO:0007669"/>
    <property type="project" value="UniProtKB-KW"/>
</dbReference>
<proteinExistence type="predicted"/>
<dbReference type="PROSITE" id="PS50005">
    <property type="entry name" value="TPR"/>
    <property type="match status" value="1"/>
</dbReference>
<evidence type="ECO:0000256" key="1">
    <source>
        <dbReference type="ARBA" id="ARBA00022737"/>
    </source>
</evidence>
<evidence type="ECO:0000256" key="3">
    <source>
        <dbReference type="PROSITE-ProRule" id="PRU00339"/>
    </source>
</evidence>
<dbReference type="PANTHER" id="PTHR44943">
    <property type="entry name" value="CELLULOSE SYNTHASE OPERON PROTEIN C"/>
    <property type="match status" value="1"/>
</dbReference>
<dbReference type="SUPFAM" id="SSF48452">
    <property type="entry name" value="TPR-like"/>
    <property type="match status" value="1"/>
</dbReference>
<evidence type="ECO:0000256" key="2">
    <source>
        <dbReference type="ARBA" id="ARBA00022803"/>
    </source>
</evidence>
<feature type="transmembrane region" description="Helical" evidence="5">
    <location>
        <begin position="196"/>
        <end position="214"/>
    </location>
</feature>
<dbReference type="InterPro" id="IPR019734">
    <property type="entry name" value="TPR_rpt"/>
</dbReference>
<keyword evidence="5" id="KW-0812">Transmembrane</keyword>
<dbReference type="InterPro" id="IPR003646">
    <property type="entry name" value="SH3-like_bac-type"/>
</dbReference>
<keyword evidence="7" id="KW-0808">Transferase</keyword>
<keyword evidence="2 3" id="KW-0802">TPR repeat</keyword>
<dbReference type="InterPro" id="IPR051685">
    <property type="entry name" value="Ycf3/AcsC/BcsC/TPR_MFPF"/>
</dbReference>